<evidence type="ECO:0000256" key="1">
    <source>
        <dbReference type="SAM" id="MobiDB-lite"/>
    </source>
</evidence>
<feature type="compositionally biased region" description="Polar residues" evidence="1">
    <location>
        <begin position="38"/>
        <end position="52"/>
    </location>
</feature>
<reference evidence="2 3" key="1">
    <citation type="journal article" date="2024" name="G3 (Bethesda)">
        <title>Genome assembly of Hibiscus sabdariffa L. provides insights into metabolisms of medicinal natural products.</title>
        <authorList>
            <person name="Kim T."/>
        </authorList>
    </citation>
    <scope>NUCLEOTIDE SEQUENCE [LARGE SCALE GENOMIC DNA]</scope>
    <source>
        <strain evidence="2">TK-2024</strain>
        <tissue evidence="2">Old leaves</tissue>
    </source>
</reference>
<keyword evidence="3" id="KW-1185">Reference proteome</keyword>
<protein>
    <submittedName>
        <fullName evidence="2">Uncharacterized protein</fullName>
    </submittedName>
</protein>
<comment type="caution">
    <text evidence="2">The sequence shown here is derived from an EMBL/GenBank/DDBJ whole genome shotgun (WGS) entry which is preliminary data.</text>
</comment>
<evidence type="ECO:0000313" key="2">
    <source>
        <dbReference type="EMBL" id="KAK8986562.1"/>
    </source>
</evidence>
<proteinExistence type="predicted"/>
<evidence type="ECO:0000313" key="3">
    <source>
        <dbReference type="Proteomes" id="UP001396334"/>
    </source>
</evidence>
<name>A0ABR2PDR9_9ROSI</name>
<feature type="compositionally biased region" description="Polar residues" evidence="1">
    <location>
        <begin position="12"/>
        <end position="21"/>
    </location>
</feature>
<organism evidence="2 3">
    <name type="scientific">Hibiscus sabdariffa</name>
    <name type="common">roselle</name>
    <dbReference type="NCBI Taxonomy" id="183260"/>
    <lineage>
        <taxon>Eukaryota</taxon>
        <taxon>Viridiplantae</taxon>
        <taxon>Streptophyta</taxon>
        <taxon>Embryophyta</taxon>
        <taxon>Tracheophyta</taxon>
        <taxon>Spermatophyta</taxon>
        <taxon>Magnoliopsida</taxon>
        <taxon>eudicotyledons</taxon>
        <taxon>Gunneridae</taxon>
        <taxon>Pentapetalae</taxon>
        <taxon>rosids</taxon>
        <taxon>malvids</taxon>
        <taxon>Malvales</taxon>
        <taxon>Malvaceae</taxon>
        <taxon>Malvoideae</taxon>
        <taxon>Hibiscus</taxon>
    </lineage>
</organism>
<sequence length="136" mass="14564">MTAAEGEGCTTVLASTHSSNGLKGMGNTFDEGPRDHSAVQTPQRSSASTSPRKPSYDGRTSLSSWYPSSQPSSGANSPPHGHSLPGNIYILSRELMKYVACPHLVQGDECSVDLKFCRHVMCVCAQQLLVQKIRVG</sequence>
<feature type="compositionally biased region" description="Low complexity" evidence="1">
    <location>
        <begin position="61"/>
        <end position="73"/>
    </location>
</feature>
<gene>
    <name evidence="2" type="ORF">V6N11_010118</name>
</gene>
<accession>A0ABR2PDR9</accession>
<feature type="region of interest" description="Disordered" evidence="1">
    <location>
        <begin position="1"/>
        <end position="86"/>
    </location>
</feature>
<dbReference type="Proteomes" id="UP001396334">
    <property type="component" value="Unassembled WGS sequence"/>
</dbReference>
<dbReference type="EMBL" id="JBBPBN010000063">
    <property type="protein sequence ID" value="KAK8986562.1"/>
    <property type="molecule type" value="Genomic_DNA"/>
</dbReference>